<feature type="compositionally biased region" description="Basic residues" evidence="13">
    <location>
        <begin position="989"/>
        <end position="1003"/>
    </location>
</feature>
<protein>
    <recommendedName>
        <fullName evidence="16">Ionotropic glutamate receptor C-terminal domain-containing protein</fullName>
    </recommendedName>
</protein>
<dbReference type="EMBL" id="CP097509">
    <property type="protein sequence ID" value="URE21649.1"/>
    <property type="molecule type" value="Genomic_DNA"/>
</dbReference>
<keyword evidence="9" id="KW-0325">Glycoprotein</keyword>
<dbReference type="InterPro" id="IPR028082">
    <property type="entry name" value="Peripla_BP_I"/>
</dbReference>
<evidence type="ECO:0000256" key="12">
    <source>
        <dbReference type="ARBA" id="ARBA00049638"/>
    </source>
</evidence>
<comment type="function">
    <text evidence="12">Glutamate-gated receptor that probably acts as a non-selective cation channel. May be involved in light-signal transduction and calcium homeostasis via the regulation of calcium influx into cells.</text>
</comment>
<dbReference type="InterPro" id="IPR044440">
    <property type="entry name" value="GABAb_receptor_plant_PBP1"/>
</dbReference>
<feature type="transmembrane region" description="Helical" evidence="14">
    <location>
        <begin position="603"/>
        <end position="621"/>
    </location>
</feature>
<evidence type="ECO:0000256" key="15">
    <source>
        <dbReference type="SAM" id="SignalP"/>
    </source>
</evidence>
<name>A0A9E7KMW9_9LILI</name>
<dbReference type="SUPFAM" id="SSF53850">
    <property type="entry name" value="Periplasmic binding protein-like II"/>
    <property type="match status" value="1"/>
</dbReference>
<dbReference type="InterPro" id="IPR015683">
    <property type="entry name" value="Ionotropic_Glu_rcpt"/>
</dbReference>
<dbReference type="GO" id="GO:0015276">
    <property type="term" value="F:ligand-gated monoatomic ion channel activity"/>
    <property type="evidence" value="ECO:0007669"/>
    <property type="project" value="InterPro"/>
</dbReference>
<dbReference type="Pfam" id="PF01094">
    <property type="entry name" value="ANF_receptor"/>
    <property type="match status" value="1"/>
</dbReference>
<dbReference type="CDD" id="cd13686">
    <property type="entry name" value="GluR_Plant"/>
    <property type="match status" value="1"/>
</dbReference>
<accession>A0A9E7KMW9</accession>
<dbReference type="InterPro" id="IPR001828">
    <property type="entry name" value="ANF_lig-bd_rcpt"/>
</dbReference>
<keyword evidence="7 14" id="KW-0472">Membrane</keyword>
<dbReference type="InterPro" id="IPR001320">
    <property type="entry name" value="Iontro_rcpt_C"/>
</dbReference>
<evidence type="ECO:0000256" key="11">
    <source>
        <dbReference type="ARBA" id="ARBA00023303"/>
    </source>
</evidence>
<feature type="transmembrane region" description="Helical" evidence="14">
    <location>
        <begin position="866"/>
        <end position="890"/>
    </location>
</feature>
<keyword evidence="18" id="KW-1185">Reference proteome</keyword>
<evidence type="ECO:0000256" key="2">
    <source>
        <dbReference type="ARBA" id="ARBA00011095"/>
    </source>
</evidence>
<feature type="compositionally biased region" description="Polar residues" evidence="13">
    <location>
        <begin position="948"/>
        <end position="961"/>
    </location>
</feature>
<reference evidence="17" key="1">
    <citation type="submission" date="2022-05" db="EMBL/GenBank/DDBJ databases">
        <title>The Musa troglodytarum L. genome provides insights into the mechanism of non-climacteric behaviour and enrichment of carotenoids.</title>
        <authorList>
            <person name="Wang J."/>
        </authorList>
    </citation>
    <scope>NUCLEOTIDE SEQUENCE</scope>
    <source>
        <tissue evidence="17">Leaf</tissue>
    </source>
</reference>
<dbReference type="Pfam" id="PF00060">
    <property type="entry name" value="Lig_chan"/>
    <property type="match status" value="2"/>
</dbReference>
<organism evidence="17 18">
    <name type="scientific">Musa troglodytarum</name>
    <name type="common">fe'i banana</name>
    <dbReference type="NCBI Taxonomy" id="320322"/>
    <lineage>
        <taxon>Eukaryota</taxon>
        <taxon>Viridiplantae</taxon>
        <taxon>Streptophyta</taxon>
        <taxon>Embryophyta</taxon>
        <taxon>Tracheophyta</taxon>
        <taxon>Spermatophyta</taxon>
        <taxon>Magnoliopsida</taxon>
        <taxon>Liliopsida</taxon>
        <taxon>Zingiberales</taxon>
        <taxon>Musaceae</taxon>
        <taxon>Musa</taxon>
    </lineage>
</organism>
<keyword evidence="15" id="KW-0732">Signal</keyword>
<evidence type="ECO:0000313" key="17">
    <source>
        <dbReference type="EMBL" id="URE21649.1"/>
    </source>
</evidence>
<feature type="transmembrane region" description="Helical" evidence="14">
    <location>
        <begin position="693"/>
        <end position="711"/>
    </location>
</feature>
<feature type="signal peptide" evidence="15">
    <location>
        <begin position="1"/>
        <end position="29"/>
    </location>
</feature>
<dbReference type="CDD" id="cd19990">
    <property type="entry name" value="PBP1_GABAb_receptor_plant"/>
    <property type="match status" value="1"/>
</dbReference>
<evidence type="ECO:0000256" key="9">
    <source>
        <dbReference type="ARBA" id="ARBA00023180"/>
    </source>
</evidence>
<evidence type="ECO:0000313" key="18">
    <source>
        <dbReference type="Proteomes" id="UP001055439"/>
    </source>
</evidence>
<evidence type="ECO:0000256" key="8">
    <source>
        <dbReference type="ARBA" id="ARBA00023170"/>
    </source>
</evidence>
<keyword evidence="10" id="KW-1071">Ligand-gated ion channel</keyword>
<keyword evidence="4 14" id="KW-0812">Transmembrane</keyword>
<evidence type="ECO:0000256" key="7">
    <source>
        <dbReference type="ARBA" id="ARBA00023136"/>
    </source>
</evidence>
<keyword evidence="8" id="KW-0675">Receptor</keyword>
<evidence type="ECO:0000256" key="5">
    <source>
        <dbReference type="ARBA" id="ARBA00022989"/>
    </source>
</evidence>
<keyword evidence="5 14" id="KW-1133">Transmembrane helix</keyword>
<comment type="subcellular location">
    <subcellularLocation>
        <location evidence="1">Membrane</location>
        <topology evidence="1">Multi-pass membrane protein</topology>
    </subcellularLocation>
</comment>
<dbReference type="FunFam" id="3.40.190.10:FF:000103">
    <property type="entry name" value="Glutamate receptor"/>
    <property type="match status" value="1"/>
</dbReference>
<dbReference type="FunFam" id="3.40.190.10:FF:000217">
    <property type="entry name" value="Glutamate receptor"/>
    <property type="match status" value="1"/>
</dbReference>
<dbReference type="SUPFAM" id="SSF53822">
    <property type="entry name" value="Periplasmic binding protein-like I"/>
    <property type="match status" value="1"/>
</dbReference>
<dbReference type="Proteomes" id="UP001055439">
    <property type="component" value="Chromosome 7"/>
</dbReference>
<feature type="region of interest" description="Disordered" evidence="13">
    <location>
        <begin position="944"/>
        <end position="1011"/>
    </location>
</feature>
<proteinExistence type="predicted"/>
<dbReference type="SMART" id="SM00079">
    <property type="entry name" value="PBPe"/>
    <property type="match status" value="1"/>
</dbReference>
<keyword evidence="6" id="KW-0406">Ion transport</keyword>
<feature type="compositionally biased region" description="Basic and acidic residues" evidence="13">
    <location>
        <begin position="970"/>
        <end position="988"/>
    </location>
</feature>
<feature type="chain" id="PRO_5038877991" description="Ionotropic glutamate receptor C-terminal domain-containing protein" evidence="15">
    <location>
        <begin position="30"/>
        <end position="1367"/>
    </location>
</feature>
<dbReference type="OrthoDB" id="5984008at2759"/>
<dbReference type="Gene3D" id="3.40.190.10">
    <property type="entry name" value="Periplasmic binding protein-like II"/>
    <property type="match status" value="1"/>
</dbReference>
<dbReference type="Gene3D" id="1.10.287.70">
    <property type="match status" value="1"/>
</dbReference>
<dbReference type="PANTHER" id="PTHR34836:SF1">
    <property type="entry name" value="OS09G0428600 PROTEIN"/>
    <property type="match status" value="1"/>
</dbReference>
<keyword evidence="11" id="KW-0407">Ion channel</keyword>
<sequence length="1367" mass="152663">MGGVVSRPVFFFFFFCSLLLLALSYGAMADGKENRTTLAFRVGVILDNETWVGNVSWACMSMAMDDFYSTYPNYTTRVALIGKDSNEDVVSAASAAVQLLTNDKVQAIIGPQTSVQAKFVAELGNKSQTPIISFSATSPFLASSRTPYFVRTALSDASQAQAIAALVRFFGWRQLIPIFEDTDYGTGMIPYLVDAFQATDERVPYRSMVPLMANDDQILRELYSLKTMGTRVFVVHASDALTTRLLLKAREADMIQEGYAWIVTYGLTDRFGVLDASAIDAMHGVLTVKPYVFGSVRHGNFSTRWSERFRRDHPTAKLVQPSVYALWAYDTAWAMALAAESVALASRTPSTPPSPYLNTAANNSYLTELEKLEFSPNGHRLLESMQGVKFDGISGKFELKDGQLELSPFEIINVVGGAAKRVGFWTTEHGVSGDLNSKANLERVVWPGNALAAPNGIDWETGGKKLRIGVPLKKGFSEFVNREWNPLTRRNVSGFCIEVFDLVMASLPYDVPYEYIPYEDSNGEMKGSYNDLVYEVYLQTSNEEEGTQNFDAVVGDVTITPNRSLYVDFSAPFTEVGMSMVVPVKDDRGRSAWIFLKPLTTELWLATGAFFIFTGLVVWVLEHRVNDSFRGPPLHQLGTIFYFSFSTLVFAHSYVRVLLIFLSVSAPVTQSSVDLTSLSCITEEKVTSNLTRVVVIIWVFVVLILTSSYTASLTSMLTVQQLHPTVTNLHDLIRNGEYIGYMGDPSMLHLLNIDKSKLRRYESPDEYDEALSKGSAKGGVGAIIDEIPYIKVFISKYCGKYTMVGNIYRTEGFGFVFHKGSPVVPYISRAILKVTAEIEKKLYRNRTTCPEQNGAATSDSLTFNCFWGLFLITGTTSVLALFLFSAFFLYEHRHMLSTSTDSDGFSVWQRFVLMAKSFDRKDHSSYALRRCCLKVEEMKAAHDHSGRSYATSNSHSASDLSSRGGVVPSPKEEAEARMEAEDVFERGKKDSKKKAKTGKKGSKRPPVDIEDDLSSLFGNDLSFDYRVPFKIDVDRQRMTLVMKKLYIGNANDVDMRHDIGDDHDAASSMEDVLLGLHNKDSLPAYQKISGHDNGGCENLIQSGARVSVPPFQVILNDLEASDGDNPVIANHNDVNENCEAAKRNRYMKKKVKEESGLKIGASEERPLKDDMPRTEDEFEKLISEAVKKIFQRALQCCDPKKLYLALLGVYERNNQQDLEDELLASMTKKFKHSCKVICDSYVSFSILSVSNLKAFDISCSQSILTMKKPMVTKTGLNMSRGRHWNLPRALLFEVEACTSYNLCAVELVCPRRMWRKSTGSVTKPSYKVLEDLHNLPLWIQPILYLKSCSSQFTNVNVCEGGIQIPIL</sequence>
<evidence type="ECO:0000256" key="4">
    <source>
        <dbReference type="ARBA" id="ARBA00022692"/>
    </source>
</evidence>
<dbReference type="GO" id="GO:0016020">
    <property type="term" value="C:membrane"/>
    <property type="evidence" value="ECO:0007669"/>
    <property type="project" value="UniProtKB-SubCell"/>
</dbReference>
<dbReference type="FunFam" id="3.40.50.2300:FF:000188">
    <property type="entry name" value="Glutamate receptor"/>
    <property type="match status" value="1"/>
</dbReference>
<evidence type="ECO:0000256" key="6">
    <source>
        <dbReference type="ARBA" id="ARBA00023065"/>
    </source>
</evidence>
<evidence type="ECO:0000256" key="1">
    <source>
        <dbReference type="ARBA" id="ARBA00004141"/>
    </source>
</evidence>
<comment type="subunit">
    <text evidence="2">May form heteromers.</text>
</comment>
<evidence type="ECO:0000256" key="13">
    <source>
        <dbReference type="SAM" id="MobiDB-lite"/>
    </source>
</evidence>
<gene>
    <name evidence="17" type="ORF">MUK42_11669</name>
</gene>
<evidence type="ECO:0000259" key="16">
    <source>
        <dbReference type="SMART" id="SM00079"/>
    </source>
</evidence>
<dbReference type="PANTHER" id="PTHR34836">
    <property type="entry name" value="OS06G0188250 PROTEIN"/>
    <property type="match status" value="1"/>
</dbReference>
<evidence type="ECO:0000256" key="3">
    <source>
        <dbReference type="ARBA" id="ARBA00022448"/>
    </source>
</evidence>
<dbReference type="Gene3D" id="3.40.50.2300">
    <property type="match status" value="3"/>
</dbReference>
<evidence type="ECO:0000256" key="10">
    <source>
        <dbReference type="ARBA" id="ARBA00023286"/>
    </source>
</evidence>
<keyword evidence="3" id="KW-0813">Transport</keyword>
<feature type="domain" description="Ionotropic glutamate receptor C-terminal" evidence="16">
    <location>
        <begin position="465"/>
        <end position="845"/>
    </location>
</feature>
<evidence type="ECO:0000256" key="14">
    <source>
        <dbReference type="SAM" id="Phobius"/>
    </source>
</evidence>